<dbReference type="InterPro" id="IPR019277">
    <property type="entry name" value="DUF2304"/>
</dbReference>
<gene>
    <name evidence="2" type="ORF">SAMN02910377_00929</name>
</gene>
<accession>A0A1H7H4Y9</accession>
<evidence type="ECO:0000313" key="2">
    <source>
        <dbReference type="EMBL" id="SEK45503.1"/>
    </source>
</evidence>
<proteinExistence type="predicted"/>
<organism evidence="2 3">
    <name type="scientific">Pseudobutyrivibrio ruminis</name>
    <dbReference type="NCBI Taxonomy" id="46206"/>
    <lineage>
        <taxon>Bacteria</taxon>
        <taxon>Bacillati</taxon>
        <taxon>Bacillota</taxon>
        <taxon>Clostridia</taxon>
        <taxon>Lachnospirales</taxon>
        <taxon>Lachnospiraceae</taxon>
        <taxon>Pseudobutyrivibrio</taxon>
    </lineage>
</organism>
<dbReference type="AlphaFoldDB" id="A0A1H7H4Y9"/>
<feature type="transmembrane region" description="Helical" evidence="1">
    <location>
        <begin position="37"/>
        <end position="65"/>
    </location>
</feature>
<dbReference type="EMBL" id="FNZX01000005">
    <property type="protein sequence ID" value="SEK45503.1"/>
    <property type="molecule type" value="Genomic_DNA"/>
</dbReference>
<evidence type="ECO:0008006" key="4">
    <source>
        <dbReference type="Google" id="ProtNLM"/>
    </source>
</evidence>
<feature type="transmembrane region" description="Helical" evidence="1">
    <location>
        <begin position="6"/>
        <end position="25"/>
    </location>
</feature>
<keyword evidence="1" id="KW-1133">Transmembrane helix</keyword>
<evidence type="ECO:0000256" key="1">
    <source>
        <dbReference type="SAM" id="Phobius"/>
    </source>
</evidence>
<keyword evidence="3" id="KW-1185">Reference proteome</keyword>
<dbReference type="Pfam" id="PF10066">
    <property type="entry name" value="DUF2304"/>
    <property type="match status" value="1"/>
</dbReference>
<name>A0A1H7H4Y9_9FIRM</name>
<feature type="transmembrane region" description="Helical" evidence="1">
    <location>
        <begin position="71"/>
        <end position="90"/>
    </location>
</feature>
<keyword evidence="1" id="KW-0812">Transmembrane</keyword>
<reference evidence="3" key="1">
    <citation type="submission" date="2016-10" db="EMBL/GenBank/DDBJ databases">
        <authorList>
            <person name="Varghese N."/>
        </authorList>
    </citation>
    <scope>NUCLEOTIDE SEQUENCE [LARGE SCALE GENOMIC DNA]</scope>
    <source>
        <strain evidence="3">ACV-9</strain>
    </source>
</reference>
<dbReference type="RefSeq" id="WP_074789735.1">
    <property type="nucleotide sequence ID" value="NZ_FNZX01000005.1"/>
</dbReference>
<keyword evidence="1" id="KW-0472">Membrane</keyword>
<evidence type="ECO:0000313" key="3">
    <source>
        <dbReference type="Proteomes" id="UP000182321"/>
    </source>
</evidence>
<dbReference type="Proteomes" id="UP000182321">
    <property type="component" value="Unassembled WGS sequence"/>
</dbReference>
<protein>
    <recommendedName>
        <fullName evidence="4">DUF2304 domain-containing protein</fullName>
    </recommendedName>
</protein>
<sequence length="122" mass="14028">METIRFKVFVFSILLIALVGILRFIQKKELQLKYALIWILVDVLMMIAVLIPGTLMGLANILGVYSVTNMLFFLGIMFTLAIIFSLTVALSRASERIRKLSQQVALNEYEHILEEENKYDDK</sequence>